<proteinExistence type="predicted"/>
<dbReference type="Proteomes" id="UP000317169">
    <property type="component" value="Unassembled WGS sequence"/>
</dbReference>
<reference evidence="1 2" key="1">
    <citation type="submission" date="2019-06" db="EMBL/GenBank/DDBJ databases">
        <title>Flavibacter putida gen. nov., sp. nov., a novel marine bacterium of the family Flavobacteriaceae isolated from coastal seawater.</title>
        <authorList>
            <person name="Feng X."/>
        </authorList>
    </citation>
    <scope>NUCLEOTIDE SEQUENCE [LARGE SCALE GENOMIC DNA]</scope>
    <source>
        <strain evidence="1 2">PLHSN227</strain>
    </source>
</reference>
<dbReference type="Pfam" id="PF13715">
    <property type="entry name" value="CarbopepD_reg_2"/>
    <property type="match status" value="1"/>
</dbReference>
<sequence length="831" mass="95609">MKNYFAGIFFFFIVFTAYSQTKVGGIVQDESGEPVPFANVLFANSSEGTITNDDGSFYYQSEKTYNAITVSFMGFETKTIELEQKVNYDMVITLQEAADALDEVVIYQGKTSKKNNPAIDILRKIWANKRDNGVEKFKQYQYKKYEKQEFDLNTIDSALINSKVFNGMEFIFEQTDTNAVTGKTYLPIFLNEAVYRVYGDNKLDKEKEILLGNKNSGFSNNQALIAFVKDLYAEYNIYDNYLKFFDKSFVSPLSETGINVYNYVLADTAYIDNKYSYKIVYYPRRKNELTFKGDFWVNDTTWAIKKINMELTQSANINWVKELYIEQEYDVLNDSIFLITRDHFMTDFALNKKPDSRGVYGKRTTLYSDYVFNEEKGEAFYKRTADPYQEQVYNRGDEFWKNNRTEELNKDERQVYKMLDTLRTVPAFKRLYNVGSILASGYVEIGNFDFGPIFSTFGFNDVEGVRVRAGGRTYFSRNDQWRLEGYTAYGFKDNKFKYGISGKWLLDRRSRLIISGGNRRDVEQLGASLTNTSDVLGRSLASSSLITVGANESLTNINLSTFAVEMEPFLNLRVRVGGSYRTLEPASKEFSLAYYTNQARTQTSELTEQAEISTMIRYTPGRKTTGYGVERIIVNDDDYAQLFLNYSVGVKDIFSSDFEYEKLQFYYRQPYNVGGLGRLTSTFEIGKTFGEVPLGLLNVVPGNQTLFSIFGSFPLVDYYEFVTDTYASLHLEHNFNGRIFGRVPWLRDLNLREIVAARAVAGDISKENRQLNASTSNPVLFAPDQKPYWSWSVGVGNIFNVFRLDFHFRGNYKDTPDARDFGVTGSFGFYF</sequence>
<dbReference type="Gene3D" id="2.60.40.1120">
    <property type="entry name" value="Carboxypeptidase-like, regulatory domain"/>
    <property type="match status" value="1"/>
</dbReference>
<comment type="caution">
    <text evidence="1">The sequence shown here is derived from an EMBL/GenBank/DDBJ whole genome shotgun (WGS) entry which is preliminary data.</text>
</comment>
<evidence type="ECO:0000313" key="2">
    <source>
        <dbReference type="Proteomes" id="UP000317169"/>
    </source>
</evidence>
<keyword evidence="1" id="KW-0121">Carboxypeptidase</keyword>
<keyword evidence="1" id="KW-0645">Protease</keyword>
<organism evidence="1 2">
    <name type="scientific">Haloflavibacter putidus</name>
    <dbReference type="NCBI Taxonomy" id="2576776"/>
    <lineage>
        <taxon>Bacteria</taxon>
        <taxon>Pseudomonadati</taxon>
        <taxon>Bacteroidota</taxon>
        <taxon>Flavobacteriia</taxon>
        <taxon>Flavobacteriales</taxon>
        <taxon>Flavobacteriaceae</taxon>
        <taxon>Haloflavibacter</taxon>
    </lineage>
</organism>
<dbReference type="OrthoDB" id="983143at2"/>
<dbReference type="RefSeq" id="WP_141421114.1">
    <property type="nucleotide sequence ID" value="NZ_VIAR01000003.1"/>
</dbReference>
<gene>
    <name evidence="1" type="ORF">FKR84_04770</name>
</gene>
<dbReference type="Pfam" id="PF18939">
    <property type="entry name" value="DUF5686"/>
    <property type="match status" value="1"/>
</dbReference>
<dbReference type="SUPFAM" id="SSF49464">
    <property type="entry name" value="Carboxypeptidase regulatory domain-like"/>
    <property type="match status" value="1"/>
</dbReference>
<accession>A0A507ZS28</accession>
<dbReference type="EMBL" id="VIAR01000003">
    <property type="protein sequence ID" value="TQD39807.1"/>
    <property type="molecule type" value="Genomic_DNA"/>
</dbReference>
<dbReference type="GO" id="GO:0004180">
    <property type="term" value="F:carboxypeptidase activity"/>
    <property type="evidence" value="ECO:0007669"/>
    <property type="project" value="UniProtKB-KW"/>
</dbReference>
<keyword evidence="1" id="KW-0378">Hydrolase</keyword>
<protein>
    <submittedName>
        <fullName evidence="1">Carboxypeptidase-like regulatory domain-containing protein</fullName>
    </submittedName>
</protein>
<name>A0A507ZS28_9FLAO</name>
<keyword evidence="2" id="KW-1185">Reference proteome</keyword>
<dbReference type="AlphaFoldDB" id="A0A507ZS28"/>
<dbReference type="InterPro" id="IPR043741">
    <property type="entry name" value="DUF5686"/>
</dbReference>
<evidence type="ECO:0000313" key="1">
    <source>
        <dbReference type="EMBL" id="TQD39807.1"/>
    </source>
</evidence>
<dbReference type="InterPro" id="IPR008969">
    <property type="entry name" value="CarboxyPept-like_regulatory"/>
</dbReference>